<proteinExistence type="predicted"/>
<reference evidence="1 2" key="2">
    <citation type="journal article" date="2022" name="Mol. Ecol. Resour.">
        <title>The genomes of chicory, endive, great burdock and yacon provide insights into Asteraceae paleo-polyploidization history and plant inulin production.</title>
        <authorList>
            <person name="Fan W."/>
            <person name="Wang S."/>
            <person name="Wang H."/>
            <person name="Wang A."/>
            <person name="Jiang F."/>
            <person name="Liu H."/>
            <person name="Zhao H."/>
            <person name="Xu D."/>
            <person name="Zhang Y."/>
        </authorList>
    </citation>
    <scope>NUCLEOTIDE SEQUENCE [LARGE SCALE GENOMIC DNA]</scope>
    <source>
        <strain evidence="2">cv. Yunnan</strain>
        <tissue evidence="1">Leaves</tissue>
    </source>
</reference>
<comment type="caution">
    <text evidence="1">The sequence shown here is derived from an EMBL/GenBank/DDBJ whole genome shotgun (WGS) entry which is preliminary data.</text>
</comment>
<evidence type="ECO:0000313" key="1">
    <source>
        <dbReference type="EMBL" id="KAI3806346.1"/>
    </source>
</evidence>
<name>A0ACB9IEY2_9ASTR</name>
<gene>
    <name evidence="1" type="ORF">L1987_22245</name>
</gene>
<organism evidence="1 2">
    <name type="scientific">Smallanthus sonchifolius</name>
    <dbReference type="NCBI Taxonomy" id="185202"/>
    <lineage>
        <taxon>Eukaryota</taxon>
        <taxon>Viridiplantae</taxon>
        <taxon>Streptophyta</taxon>
        <taxon>Embryophyta</taxon>
        <taxon>Tracheophyta</taxon>
        <taxon>Spermatophyta</taxon>
        <taxon>Magnoliopsida</taxon>
        <taxon>eudicotyledons</taxon>
        <taxon>Gunneridae</taxon>
        <taxon>Pentapetalae</taxon>
        <taxon>asterids</taxon>
        <taxon>campanulids</taxon>
        <taxon>Asterales</taxon>
        <taxon>Asteraceae</taxon>
        <taxon>Asteroideae</taxon>
        <taxon>Heliantheae alliance</taxon>
        <taxon>Millerieae</taxon>
        <taxon>Smallanthus</taxon>
    </lineage>
</organism>
<protein>
    <submittedName>
        <fullName evidence="1">Uncharacterized protein</fullName>
    </submittedName>
</protein>
<reference evidence="2" key="1">
    <citation type="journal article" date="2022" name="Mol. Ecol. Resour.">
        <title>The genomes of chicory, endive, great burdock and yacon provide insights into Asteraceae palaeo-polyploidization history and plant inulin production.</title>
        <authorList>
            <person name="Fan W."/>
            <person name="Wang S."/>
            <person name="Wang H."/>
            <person name="Wang A."/>
            <person name="Jiang F."/>
            <person name="Liu H."/>
            <person name="Zhao H."/>
            <person name="Xu D."/>
            <person name="Zhang Y."/>
        </authorList>
    </citation>
    <scope>NUCLEOTIDE SEQUENCE [LARGE SCALE GENOMIC DNA]</scope>
    <source>
        <strain evidence="2">cv. Yunnan</strain>
    </source>
</reference>
<evidence type="ECO:0000313" key="2">
    <source>
        <dbReference type="Proteomes" id="UP001056120"/>
    </source>
</evidence>
<dbReference type="EMBL" id="CM042025">
    <property type="protein sequence ID" value="KAI3806346.1"/>
    <property type="molecule type" value="Genomic_DNA"/>
</dbReference>
<sequence>MAAAVKRSQPKRGQNQIKIKIFNMIARSLKDLAIGLAGITTKAAGDGGGSCGCFNSPATVTPPEATGGVKAASELSDGL</sequence>
<keyword evidence="2" id="KW-1185">Reference proteome</keyword>
<accession>A0ACB9IEY2</accession>
<dbReference type="Proteomes" id="UP001056120">
    <property type="component" value="Linkage Group LG08"/>
</dbReference>